<gene>
    <name evidence="2" type="ORF">AMELA_G00185800</name>
</gene>
<dbReference type="EMBL" id="JAAGNN010000016">
    <property type="protein sequence ID" value="KAF4078811.1"/>
    <property type="molecule type" value="Genomic_DNA"/>
</dbReference>
<evidence type="ECO:0000256" key="1">
    <source>
        <dbReference type="SAM" id="Phobius"/>
    </source>
</evidence>
<organism evidence="2 3">
    <name type="scientific">Ameiurus melas</name>
    <name type="common">Black bullhead</name>
    <name type="synonym">Silurus melas</name>
    <dbReference type="NCBI Taxonomy" id="219545"/>
    <lineage>
        <taxon>Eukaryota</taxon>
        <taxon>Metazoa</taxon>
        <taxon>Chordata</taxon>
        <taxon>Craniata</taxon>
        <taxon>Vertebrata</taxon>
        <taxon>Euteleostomi</taxon>
        <taxon>Actinopterygii</taxon>
        <taxon>Neopterygii</taxon>
        <taxon>Teleostei</taxon>
        <taxon>Ostariophysi</taxon>
        <taxon>Siluriformes</taxon>
        <taxon>Ictaluridae</taxon>
        <taxon>Ameiurus</taxon>
    </lineage>
</organism>
<dbReference type="AlphaFoldDB" id="A0A7J6AA95"/>
<name>A0A7J6AA95_AMEME</name>
<protein>
    <submittedName>
        <fullName evidence="2">Uncharacterized protein</fullName>
    </submittedName>
</protein>
<keyword evidence="1" id="KW-0472">Membrane</keyword>
<dbReference type="Proteomes" id="UP000593565">
    <property type="component" value="Unassembled WGS sequence"/>
</dbReference>
<evidence type="ECO:0000313" key="3">
    <source>
        <dbReference type="Proteomes" id="UP000593565"/>
    </source>
</evidence>
<comment type="caution">
    <text evidence="2">The sequence shown here is derived from an EMBL/GenBank/DDBJ whole genome shotgun (WGS) entry which is preliminary data.</text>
</comment>
<keyword evidence="3" id="KW-1185">Reference proteome</keyword>
<accession>A0A7J6AA95</accession>
<keyword evidence="1" id="KW-1133">Transmembrane helix</keyword>
<evidence type="ECO:0000313" key="2">
    <source>
        <dbReference type="EMBL" id="KAF4078811.1"/>
    </source>
</evidence>
<feature type="transmembrane region" description="Helical" evidence="1">
    <location>
        <begin position="51"/>
        <end position="73"/>
    </location>
</feature>
<keyword evidence="1" id="KW-0812">Transmembrane</keyword>
<proteinExistence type="predicted"/>
<reference evidence="2 3" key="1">
    <citation type="submission" date="2020-02" db="EMBL/GenBank/DDBJ databases">
        <title>A chromosome-scale genome assembly of the black bullhead catfish (Ameiurus melas).</title>
        <authorList>
            <person name="Wen M."/>
            <person name="Zham M."/>
            <person name="Cabau C."/>
            <person name="Klopp C."/>
            <person name="Donnadieu C."/>
            <person name="Roques C."/>
            <person name="Bouchez O."/>
            <person name="Lampietro C."/>
            <person name="Jouanno E."/>
            <person name="Herpin A."/>
            <person name="Louis A."/>
            <person name="Berthelot C."/>
            <person name="Parey E."/>
            <person name="Roest-Crollius H."/>
            <person name="Braasch I."/>
            <person name="Postlethwait J."/>
            <person name="Robinson-Rechavi M."/>
            <person name="Echchiki A."/>
            <person name="Begum T."/>
            <person name="Montfort J."/>
            <person name="Schartl M."/>
            <person name="Bobe J."/>
            <person name="Guiguen Y."/>
        </authorList>
    </citation>
    <scope>NUCLEOTIDE SEQUENCE [LARGE SCALE GENOMIC DNA]</scope>
    <source>
        <strain evidence="2">M_S1</strain>
        <tissue evidence="2">Blood</tissue>
    </source>
</reference>
<sequence length="230" mass="25196">MCSSLHASMRFVSVQTLDNSSLFLFGPGADKGSLASCHILSLASLPFPVHVLLHLIHSVLLVLLFLGSCCLFYSVHSLQTYSGHCMTGACVPSVESSMPRCWLRVFGQPGPFCEAVTEAELHPAKGTEKDYTRRCVGIGKGVGWLVADQAGDLWECPLAPLLGESVGKVVESWHAMTRPELLTECQTNVKHMVVIQLLGRKLKVHTELRTAPELPLLSLAAAQWSRWPHR</sequence>